<keyword evidence="1" id="KW-0175">Coiled coil</keyword>
<dbReference type="InterPro" id="IPR029016">
    <property type="entry name" value="GAF-like_dom_sf"/>
</dbReference>
<dbReference type="Proteomes" id="UP001319200">
    <property type="component" value="Unassembled WGS sequence"/>
</dbReference>
<keyword evidence="2" id="KW-1133">Transmembrane helix</keyword>
<keyword evidence="2" id="KW-0472">Membrane</keyword>
<dbReference type="RefSeq" id="WP_254161541.1">
    <property type="nucleotide sequence ID" value="NZ_JAHESF010000004.1"/>
</dbReference>
<comment type="caution">
    <text evidence="4">The sequence shown here is derived from an EMBL/GenBank/DDBJ whole genome shotgun (WGS) entry which is preliminary data.</text>
</comment>
<dbReference type="InterPro" id="IPR003018">
    <property type="entry name" value="GAF"/>
</dbReference>
<reference evidence="4 5" key="1">
    <citation type="submission" date="2021-05" db="EMBL/GenBank/DDBJ databases">
        <title>A Polyphasic approach of four new species of the genus Ohtaekwangia: Ohtaekwangia histidinii sp. nov., Ohtaekwangia cretensis sp. nov., Ohtaekwangia indiensis sp. nov., Ohtaekwangia reichenbachii sp. nov. from diverse environment.</title>
        <authorList>
            <person name="Octaviana S."/>
        </authorList>
    </citation>
    <scope>NUCLEOTIDE SEQUENCE [LARGE SCALE GENOMIC DNA]</scope>
    <source>
        <strain evidence="4 5">PWU4</strain>
    </source>
</reference>
<dbReference type="Gene3D" id="3.30.450.40">
    <property type="match status" value="1"/>
</dbReference>
<dbReference type="AlphaFoldDB" id="A0AAP2GNB0"/>
<protein>
    <submittedName>
        <fullName evidence="4">GAF domain-containing protein</fullName>
    </submittedName>
</protein>
<keyword evidence="5" id="KW-1185">Reference proteome</keyword>
<dbReference type="SUPFAM" id="SSF55781">
    <property type="entry name" value="GAF domain-like"/>
    <property type="match status" value="1"/>
</dbReference>
<feature type="transmembrane region" description="Helical" evidence="2">
    <location>
        <begin position="12"/>
        <end position="32"/>
    </location>
</feature>
<dbReference type="SMART" id="SM00065">
    <property type="entry name" value="GAF"/>
    <property type="match status" value="1"/>
</dbReference>
<accession>A0AAP2GNB0</accession>
<evidence type="ECO:0000313" key="4">
    <source>
        <dbReference type="EMBL" id="MBT1696322.1"/>
    </source>
</evidence>
<feature type="domain" description="GAF" evidence="3">
    <location>
        <begin position="327"/>
        <end position="474"/>
    </location>
</feature>
<evidence type="ECO:0000256" key="2">
    <source>
        <dbReference type="SAM" id="Phobius"/>
    </source>
</evidence>
<gene>
    <name evidence="4" type="ORF">KK083_05510</name>
</gene>
<name>A0AAP2GNB0_9BACT</name>
<dbReference type="Pfam" id="PF13185">
    <property type="entry name" value="GAF_2"/>
    <property type="match status" value="1"/>
</dbReference>
<feature type="transmembrane region" description="Helical" evidence="2">
    <location>
        <begin position="191"/>
        <end position="210"/>
    </location>
</feature>
<keyword evidence="2" id="KW-0812">Transmembrane</keyword>
<evidence type="ECO:0000256" key="1">
    <source>
        <dbReference type="SAM" id="Coils"/>
    </source>
</evidence>
<evidence type="ECO:0000313" key="5">
    <source>
        <dbReference type="Proteomes" id="UP001319200"/>
    </source>
</evidence>
<organism evidence="4 5">
    <name type="scientific">Chryseosolibacter histidini</name>
    <dbReference type="NCBI Taxonomy" id="2782349"/>
    <lineage>
        <taxon>Bacteria</taxon>
        <taxon>Pseudomonadati</taxon>
        <taxon>Bacteroidota</taxon>
        <taxon>Cytophagia</taxon>
        <taxon>Cytophagales</taxon>
        <taxon>Chryseotaleaceae</taxon>
        <taxon>Chryseosolibacter</taxon>
    </lineage>
</organism>
<feature type="coiled-coil region" evidence="1">
    <location>
        <begin position="477"/>
        <end position="525"/>
    </location>
</feature>
<evidence type="ECO:0000259" key="3">
    <source>
        <dbReference type="SMART" id="SM00065"/>
    </source>
</evidence>
<dbReference type="EMBL" id="JAHESF010000004">
    <property type="protein sequence ID" value="MBT1696322.1"/>
    <property type="molecule type" value="Genomic_DNA"/>
</dbReference>
<proteinExistence type="predicted"/>
<sequence>MIRIFKNRSLKRSALYLLAGMFFILLGEYVIIRYKIEVLEEVEEKKDYARSAQLAGQQIALLMQEYLSGQQHLATEIASKLDEQDHALKVLGEGGRMDGTDVFLKPLSRLPKITYDQLQESWKKYRGDVLTVILDQSTATTDSAAQVTQADQAKAKMLIPAHWLTLSNWYKRLEIDLTDEADRKKDSVETWVFVFIFSDLILLAGLFYLFNRFVLKPVKRLEQDTLNQHQNFTYPANEIGSLTHEVNEVLEQLKDATDFVVAIGEGKLDFDYKNLDSQYAQGRNKLADSLISMQQKLKDMNVDEQRRQWANEGLTKFVDILRSSNDNISTLGDKIISALVQYTGSNQGGLYILNDEDEHNKYLELISLFAFDNKKFNKQKIRLGEGILGQTFLEKETTLLTEIPEEYIRITSGLGDANPNALVMVPLKVDKQVYGIVELASFKAYQQHEIAFVEKLAETIASTLASVKAAQKNRDLIGQFQMQAEQMKAQEEEMRQNMEELQATQEEMARKERDYISRIQDLERNQSRPGEVEELQRIKGELTQKEHHYTQQLRDLESKLAQKPAKTGDWALAEEVEKTLRFQLEALRIAQEEFPGK</sequence>